<name>A0ABN1NQ59_9ACTN</name>
<sequence length="77" mass="8361">MALRFIGIDPESSGGNCPAVWVDDATHEIVIQGWQADEATKKRTQQDSPLLDTEGVIRVPGRMAEILRKALDDLAGS</sequence>
<accession>A0ABN1NQ59</accession>
<proteinExistence type="predicted"/>
<gene>
    <name evidence="1" type="ORF">GCM10009549_28240</name>
</gene>
<comment type="caution">
    <text evidence="1">The sequence shown here is derived from an EMBL/GenBank/DDBJ whole genome shotgun (WGS) entry which is preliminary data.</text>
</comment>
<reference evidence="1 2" key="1">
    <citation type="journal article" date="2019" name="Int. J. Syst. Evol. Microbiol.">
        <title>The Global Catalogue of Microorganisms (GCM) 10K type strain sequencing project: providing services to taxonomists for standard genome sequencing and annotation.</title>
        <authorList>
            <consortium name="The Broad Institute Genomics Platform"/>
            <consortium name="The Broad Institute Genome Sequencing Center for Infectious Disease"/>
            <person name="Wu L."/>
            <person name="Ma J."/>
        </authorList>
    </citation>
    <scope>NUCLEOTIDE SEQUENCE [LARGE SCALE GENOMIC DNA]</scope>
    <source>
        <strain evidence="1 2">JCM 10673</strain>
    </source>
</reference>
<protein>
    <submittedName>
        <fullName evidence="1">Uncharacterized protein</fullName>
    </submittedName>
</protein>
<dbReference type="EMBL" id="BAAAHG010000019">
    <property type="protein sequence ID" value="GAA0914105.1"/>
    <property type="molecule type" value="Genomic_DNA"/>
</dbReference>
<evidence type="ECO:0000313" key="2">
    <source>
        <dbReference type="Proteomes" id="UP001501005"/>
    </source>
</evidence>
<keyword evidence="2" id="KW-1185">Reference proteome</keyword>
<organism evidence="1 2">
    <name type="scientific">Streptomyces thermoalcalitolerans</name>
    <dbReference type="NCBI Taxonomy" id="65605"/>
    <lineage>
        <taxon>Bacteria</taxon>
        <taxon>Bacillati</taxon>
        <taxon>Actinomycetota</taxon>
        <taxon>Actinomycetes</taxon>
        <taxon>Kitasatosporales</taxon>
        <taxon>Streptomycetaceae</taxon>
        <taxon>Streptomyces</taxon>
    </lineage>
</organism>
<evidence type="ECO:0000313" key="1">
    <source>
        <dbReference type="EMBL" id="GAA0914105.1"/>
    </source>
</evidence>
<dbReference type="Proteomes" id="UP001501005">
    <property type="component" value="Unassembled WGS sequence"/>
</dbReference>